<evidence type="ECO:0000313" key="2">
    <source>
        <dbReference type="EMBL" id="KAH9816328.1"/>
    </source>
</evidence>
<organism evidence="2 3">
    <name type="scientific">Teratosphaeria destructans</name>
    <dbReference type="NCBI Taxonomy" id="418781"/>
    <lineage>
        <taxon>Eukaryota</taxon>
        <taxon>Fungi</taxon>
        <taxon>Dikarya</taxon>
        <taxon>Ascomycota</taxon>
        <taxon>Pezizomycotina</taxon>
        <taxon>Dothideomycetes</taxon>
        <taxon>Dothideomycetidae</taxon>
        <taxon>Mycosphaerellales</taxon>
        <taxon>Teratosphaeriaceae</taxon>
        <taxon>Teratosphaeria</taxon>
    </lineage>
</organism>
<accession>A0A9W7VYX2</accession>
<evidence type="ECO:0000313" key="3">
    <source>
        <dbReference type="Proteomes" id="UP001138500"/>
    </source>
</evidence>
<reference evidence="2 3" key="1">
    <citation type="journal article" date="2018" name="IMA Fungus">
        <title>IMA Genome-F 10: Nine draft genome sequences of Claviceps purpurea s.lat., including C. arundinis, C. humidiphila, and C. cf. spartinae, pseudomolecules for the pitch canker pathogen Fusarium circinatum, draft genome of Davidsoniella eucalypti, Grosmannia galeiformis, Quambalaria eucalypti, and Teratosphaeria destructans.</title>
        <authorList>
            <person name="Wingfield B.D."/>
            <person name="Liu M."/>
            <person name="Nguyen H.D."/>
            <person name="Lane F.A."/>
            <person name="Morgan S.W."/>
            <person name="De Vos L."/>
            <person name="Wilken P.M."/>
            <person name="Duong T.A."/>
            <person name="Aylward J."/>
            <person name="Coetzee M.P."/>
            <person name="Dadej K."/>
            <person name="De Beer Z.W."/>
            <person name="Findlay W."/>
            <person name="Havenga M."/>
            <person name="Kolarik M."/>
            <person name="Menzies J.G."/>
            <person name="Naidoo K."/>
            <person name="Pochopski O."/>
            <person name="Shoukouhi P."/>
            <person name="Santana Q.C."/>
            <person name="Seifert K.A."/>
            <person name="Soal N."/>
            <person name="Steenkamp E.T."/>
            <person name="Tatham C.T."/>
            <person name="van der Nest M.A."/>
            <person name="Wingfield M.J."/>
        </authorList>
    </citation>
    <scope>NUCLEOTIDE SEQUENCE [LARGE SCALE GENOMIC DNA]</scope>
    <source>
        <strain evidence="2">CMW44962</strain>
    </source>
</reference>
<comment type="caution">
    <text evidence="2">The sequence shown here is derived from an EMBL/GenBank/DDBJ whole genome shotgun (WGS) entry which is preliminary data.</text>
</comment>
<keyword evidence="1" id="KW-0732">Signal</keyword>
<gene>
    <name evidence="2" type="ORF">Tdes44962_MAKER05595</name>
</gene>
<proteinExistence type="predicted"/>
<sequence length="60" mass="6625">MLDPTLLTLFRFCTAIWGLPGGLTTGEVTGRVGDVTPEPDREWPFSSYLKLGDQPSRKVT</sequence>
<reference evidence="2 3" key="2">
    <citation type="journal article" date="2021" name="Curr. Genet.">
        <title>Genetic response to nitrogen starvation in the aggressive Eucalyptus foliar pathogen Teratosphaeria destructans.</title>
        <authorList>
            <person name="Havenga M."/>
            <person name="Wingfield B.D."/>
            <person name="Wingfield M.J."/>
            <person name="Dreyer L.L."/>
            <person name="Roets F."/>
            <person name="Aylward J."/>
        </authorList>
    </citation>
    <scope>NUCLEOTIDE SEQUENCE [LARGE SCALE GENOMIC DNA]</scope>
    <source>
        <strain evidence="2">CMW44962</strain>
    </source>
</reference>
<dbReference type="AlphaFoldDB" id="A0A9W7VYX2"/>
<feature type="signal peptide" evidence="1">
    <location>
        <begin position="1"/>
        <end position="18"/>
    </location>
</feature>
<evidence type="ECO:0000256" key="1">
    <source>
        <dbReference type="SAM" id="SignalP"/>
    </source>
</evidence>
<protein>
    <submittedName>
        <fullName evidence="2">Uncharacterized protein</fullName>
    </submittedName>
</protein>
<dbReference type="EMBL" id="RIBY02002411">
    <property type="protein sequence ID" value="KAH9816328.1"/>
    <property type="molecule type" value="Genomic_DNA"/>
</dbReference>
<keyword evidence="3" id="KW-1185">Reference proteome</keyword>
<dbReference type="Proteomes" id="UP001138500">
    <property type="component" value="Unassembled WGS sequence"/>
</dbReference>
<feature type="chain" id="PRO_5040757646" evidence="1">
    <location>
        <begin position="19"/>
        <end position="60"/>
    </location>
</feature>
<name>A0A9W7VYX2_9PEZI</name>